<keyword evidence="2" id="KW-1185">Reference proteome</keyword>
<organism evidence="1 2">
    <name type="scientific">Bauhinia variegata</name>
    <name type="common">Purple orchid tree</name>
    <name type="synonym">Phanera variegata</name>
    <dbReference type="NCBI Taxonomy" id="167791"/>
    <lineage>
        <taxon>Eukaryota</taxon>
        <taxon>Viridiplantae</taxon>
        <taxon>Streptophyta</taxon>
        <taxon>Embryophyta</taxon>
        <taxon>Tracheophyta</taxon>
        <taxon>Spermatophyta</taxon>
        <taxon>Magnoliopsida</taxon>
        <taxon>eudicotyledons</taxon>
        <taxon>Gunneridae</taxon>
        <taxon>Pentapetalae</taxon>
        <taxon>rosids</taxon>
        <taxon>fabids</taxon>
        <taxon>Fabales</taxon>
        <taxon>Fabaceae</taxon>
        <taxon>Cercidoideae</taxon>
        <taxon>Cercideae</taxon>
        <taxon>Bauhiniinae</taxon>
        <taxon>Bauhinia</taxon>
    </lineage>
</organism>
<evidence type="ECO:0000313" key="1">
    <source>
        <dbReference type="EMBL" id="KAI4332303.1"/>
    </source>
</evidence>
<name>A0ACB9N7F9_BAUVA</name>
<sequence>MEHGTGSFSLRSLEEIEETMVITVENLTIGDRKISALVVDDDTCTRLIHKRMLEKFNMEVKAVANGKAAVDLYQAGAYFDVIFMDHEMPVMDGAEATKELRGMGVKSLIVGVTSLAGVSERNRFMDSGLDQCFEKPLTHEMVEVMLRKLKKESN</sequence>
<reference evidence="1 2" key="1">
    <citation type="journal article" date="2022" name="DNA Res.">
        <title>Chromosomal-level genome assembly of the orchid tree Bauhinia variegata (Leguminosae; Cercidoideae) supports the allotetraploid origin hypothesis of Bauhinia.</title>
        <authorList>
            <person name="Zhong Y."/>
            <person name="Chen Y."/>
            <person name="Zheng D."/>
            <person name="Pang J."/>
            <person name="Liu Y."/>
            <person name="Luo S."/>
            <person name="Meng S."/>
            <person name="Qian L."/>
            <person name="Wei D."/>
            <person name="Dai S."/>
            <person name="Zhou R."/>
        </authorList>
    </citation>
    <scope>NUCLEOTIDE SEQUENCE [LARGE SCALE GENOMIC DNA]</scope>
    <source>
        <strain evidence="1">BV-YZ2020</strain>
    </source>
</reference>
<dbReference type="EMBL" id="CM039432">
    <property type="protein sequence ID" value="KAI4332303.1"/>
    <property type="molecule type" value="Genomic_DNA"/>
</dbReference>
<dbReference type="Proteomes" id="UP000828941">
    <property type="component" value="Chromosome 7"/>
</dbReference>
<proteinExistence type="predicted"/>
<gene>
    <name evidence="1" type="ORF">L6164_017225</name>
</gene>
<evidence type="ECO:0000313" key="2">
    <source>
        <dbReference type="Proteomes" id="UP000828941"/>
    </source>
</evidence>
<protein>
    <submittedName>
        <fullName evidence="1">Uncharacterized protein</fullName>
    </submittedName>
</protein>
<comment type="caution">
    <text evidence="1">The sequence shown here is derived from an EMBL/GenBank/DDBJ whole genome shotgun (WGS) entry which is preliminary data.</text>
</comment>
<accession>A0ACB9N7F9</accession>